<dbReference type="PANTHER" id="PTHR11216">
    <property type="entry name" value="EH DOMAIN"/>
    <property type="match status" value="1"/>
</dbReference>
<organism evidence="6 7">
    <name type="scientific">Tieghemiomyces parasiticus</name>
    <dbReference type="NCBI Taxonomy" id="78921"/>
    <lineage>
        <taxon>Eukaryota</taxon>
        <taxon>Fungi</taxon>
        <taxon>Fungi incertae sedis</taxon>
        <taxon>Zoopagomycota</taxon>
        <taxon>Kickxellomycotina</taxon>
        <taxon>Dimargaritomycetes</taxon>
        <taxon>Dimargaritales</taxon>
        <taxon>Dimargaritaceae</taxon>
        <taxon>Tieghemiomyces</taxon>
    </lineage>
</organism>
<dbReference type="Pfam" id="PF12763">
    <property type="entry name" value="EH"/>
    <property type="match status" value="2"/>
</dbReference>
<dbReference type="CDD" id="cd00052">
    <property type="entry name" value="EH"/>
    <property type="match status" value="1"/>
</dbReference>
<dbReference type="GO" id="GO:0005509">
    <property type="term" value="F:calcium ion binding"/>
    <property type="evidence" value="ECO:0007669"/>
    <property type="project" value="InterPro"/>
</dbReference>
<feature type="domain" description="EH" evidence="4">
    <location>
        <begin position="142"/>
        <end position="230"/>
    </location>
</feature>
<evidence type="ECO:0000259" key="4">
    <source>
        <dbReference type="PROSITE" id="PS50031"/>
    </source>
</evidence>
<evidence type="ECO:0000256" key="2">
    <source>
        <dbReference type="SAM" id="Coils"/>
    </source>
</evidence>
<dbReference type="InterPro" id="IPR018247">
    <property type="entry name" value="EF_Hand_1_Ca_BS"/>
</dbReference>
<feature type="domain" description="EH" evidence="4">
    <location>
        <begin position="7"/>
        <end position="97"/>
    </location>
</feature>
<dbReference type="GO" id="GO:0005737">
    <property type="term" value="C:cytoplasm"/>
    <property type="evidence" value="ECO:0007669"/>
    <property type="project" value="TreeGrafter"/>
</dbReference>
<feature type="region of interest" description="Disordered" evidence="3">
    <location>
        <begin position="242"/>
        <end position="261"/>
    </location>
</feature>
<evidence type="ECO:0000313" key="6">
    <source>
        <dbReference type="EMBL" id="KAJ1912315.1"/>
    </source>
</evidence>
<dbReference type="PROSITE" id="PS00018">
    <property type="entry name" value="EF_HAND_1"/>
    <property type="match status" value="1"/>
</dbReference>
<dbReference type="SMART" id="SM00054">
    <property type="entry name" value="EFh"/>
    <property type="match status" value="1"/>
</dbReference>
<accession>A0A9W7ZTR3</accession>
<feature type="domain" description="EF-hand" evidence="5">
    <location>
        <begin position="39"/>
        <end position="74"/>
    </location>
</feature>
<dbReference type="OrthoDB" id="1716625at2759"/>
<gene>
    <name evidence="6" type="primary">END3</name>
    <name evidence="6" type="ORF">IWQ60_009716</name>
</gene>
<dbReference type="SUPFAM" id="SSF47473">
    <property type="entry name" value="EF-hand"/>
    <property type="match status" value="2"/>
</dbReference>
<keyword evidence="1" id="KW-0106">Calcium</keyword>
<dbReference type="InterPro" id="IPR002048">
    <property type="entry name" value="EF_hand_dom"/>
</dbReference>
<dbReference type="Gene3D" id="1.10.238.10">
    <property type="entry name" value="EF-hand"/>
    <property type="match status" value="2"/>
</dbReference>
<protein>
    <submittedName>
        <fullName evidence="6">Endocytosis defective- protein</fullName>
    </submittedName>
</protein>
<dbReference type="AlphaFoldDB" id="A0A9W7ZTR3"/>
<reference evidence="6" key="1">
    <citation type="submission" date="2022-07" db="EMBL/GenBank/DDBJ databases">
        <title>Phylogenomic reconstructions and comparative analyses of Kickxellomycotina fungi.</title>
        <authorList>
            <person name="Reynolds N.K."/>
            <person name="Stajich J.E."/>
            <person name="Barry K."/>
            <person name="Grigoriev I.V."/>
            <person name="Crous P."/>
            <person name="Smith M.E."/>
        </authorList>
    </citation>
    <scope>NUCLEOTIDE SEQUENCE</scope>
    <source>
        <strain evidence="6">RSA 861</strain>
    </source>
</reference>
<evidence type="ECO:0000256" key="1">
    <source>
        <dbReference type="ARBA" id="ARBA00022837"/>
    </source>
</evidence>
<dbReference type="SMART" id="SM00027">
    <property type="entry name" value="EH"/>
    <property type="match status" value="2"/>
</dbReference>
<dbReference type="InterPro" id="IPR000261">
    <property type="entry name" value="EH_dom"/>
</dbReference>
<sequence length="430" mass="46840">MEITGNDYAQYSAIFQNAGPVNGVLRGESARNVLVQSNLPSHQLGAVWELADMDRDGALDQDEFCVAMKLVYLILGGQLLQLPTQLPPQLIPQTKAHLFRSNQQAPAASAGYVSGAGGGSAAAAAAGPSAGEAFTWYIPPTERSTYEARFNQFRRGAETVSLLYLNDFLRQQGLPWDQVVKYWNLVDVRKLQVLNKEQFIILLHILAFAARGVPIPPTLPASIQDIIQNSLKLNDSLRYTAATSPTGAGSSPASNSSPGLFGQKSKNVTLADGYLSKLGGSTYGAKSTFASSTTGGGGKGSTVPSSAAAILDEEQKLRAELKSLEGQIEQAERTAERADKLSTESTSAPSATIKELTDMLAYKEQRKDEIATRPYQLRDQMRQREHELDRHRAVLRDVREAVAVLNQDKAYLNRYLEEGREKLRGLEAQQ</sequence>
<evidence type="ECO:0000259" key="5">
    <source>
        <dbReference type="PROSITE" id="PS50222"/>
    </source>
</evidence>
<dbReference type="PROSITE" id="PS50222">
    <property type="entry name" value="EF_HAND_2"/>
    <property type="match status" value="1"/>
</dbReference>
<dbReference type="GO" id="GO:0016197">
    <property type="term" value="P:endosomal transport"/>
    <property type="evidence" value="ECO:0007669"/>
    <property type="project" value="TreeGrafter"/>
</dbReference>
<evidence type="ECO:0000313" key="7">
    <source>
        <dbReference type="Proteomes" id="UP001150569"/>
    </source>
</evidence>
<feature type="coiled-coil region" evidence="2">
    <location>
        <begin position="307"/>
        <end position="344"/>
    </location>
</feature>
<dbReference type="PROSITE" id="PS50031">
    <property type="entry name" value="EH"/>
    <property type="match status" value="2"/>
</dbReference>
<dbReference type="PANTHER" id="PTHR11216:SF74">
    <property type="entry name" value="ACTIN CYTOSKELETON-REGULATORY COMPLEX PROTEIN END3"/>
    <property type="match status" value="1"/>
</dbReference>
<dbReference type="GO" id="GO:0006897">
    <property type="term" value="P:endocytosis"/>
    <property type="evidence" value="ECO:0007669"/>
    <property type="project" value="TreeGrafter"/>
</dbReference>
<dbReference type="EMBL" id="JANBPT010000844">
    <property type="protein sequence ID" value="KAJ1912315.1"/>
    <property type="molecule type" value="Genomic_DNA"/>
</dbReference>
<proteinExistence type="predicted"/>
<keyword evidence="7" id="KW-1185">Reference proteome</keyword>
<dbReference type="Proteomes" id="UP001150569">
    <property type="component" value="Unassembled WGS sequence"/>
</dbReference>
<feature type="compositionally biased region" description="Low complexity" evidence="3">
    <location>
        <begin position="242"/>
        <end position="259"/>
    </location>
</feature>
<dbReference type="GO" id="GO:0005886">
    <property type="term" value="C:plasma membrane"/>
    <property type="evidence" value="ECO:0007669"/>
    <property type="project" value="TreeGrafter"/>
</dbReference>
<comment type="caution">
    <text evidence="6">The sequence shown here is derived from an EMBL/GenBank/DDBJ whole genome shotgun (WGS) entry which is preliminary data.</text>
</comment>
<name>A0A9W7ZTR3_9FUNG</name>
<evidence type="ECO:0000256" key="3">
    <source>
        <dbReference type="SAM" id="MobiDB-lite"/>
    </source>
</evidence>
<dbReference type="InterPro" id="IPR011992">
    <property type="entry name" value="EF-hand-dom_pair"/>
</dbReference>
<keyword evidence="2" id="KW-0175">Coiled coil</keyword>